<dbReference type="EMBL" id="CP012542">
    <property type="protein sequence ID" value="QCD45210.1"/>
    <property type="molecule type" value="Genomic_DNA"/>
</dbReference>
<dbReference type="InterPro" id="IPR003959">
    <property type="entry name" value="ATPase_AAA_core"/>
</dbReference>
<gene>
    <name evidence="7" type="primary">hslU</name>
    <name evidence="7" type="ORF">CMUC_1447</name>
</gene>
<protein>
    <submittedName>
        <fullName evidence="7">Heat shock protein HslVU, ATPase subunit</fullName>
        <ecNumber evidence="7">3.4.25.2</ecNumber>
    </submittedName>
</protein>
<feature type="domain" description="Clp ATPase C-terminal" evidence="6">
    <location>
        <begin position="332"/>
        <end position="426"/>
    </location>
</feature>
<dbReference type="CDD" id="cd19498">
    <property type="entry name" value="RecA-like_HslU"/>
    <property type="match status" value="1"/>
</dbReference>
<evidence type="ECO:0000313" key="8">
    <source>
        <dbReference type="Proteomes" id="UP000503264"/>
    </source>
</evidence>
<dbReference type="GO" id="GO:0009376">
    <property type="term" value="C:HslUV protease complex"/>
    <property type="evidence" value="ECO:0007669"/>
    <property type="project" value="InterPro"/>
</dbReference>
<organism evidence="7 8">
    <name type="scientific">Campylobacter mucosalis CCUG 21559</name>
    <dbReference type="NCBI Taxonomy" id="1032067"/>
    <lineage>
        <taxon>Bacteria</taxon>
        <taxon>Pseudomonadati</taxon>
        <taxon>Campylobacterota</taxon>
        <taxon>Epsilonproteobacteria</taxon>
        <taxon>Campylobacterales</taxon>
        <taxon>Campylobacteraceae</taxon>
        <taxon>Campylobacter</taxon>
    </lineage>
</organism>
<keyword evidence="8" id="KW-1185">Reference proteome</keyword>
<dbReference type="Pfam" id="PF10431">
    <property type="entry name" value="ClpB_D2-small"/>
    <property type="match status" value="1"/>
</dbReference>
<comment type="similarity">
    <text evidence="1">Belongs to the ClpX chaperone family. HslU subfamily.</text>
</comment>
<name>A0A6G5QHR2_9BACT</name>
<dbReference type="AlphaFoldDB" id="A0A6G5QHR2"/>
<accession>A0A6G5QHR2</accession>
<keyword evidence="7" id="KW-0378">Hydrolase</keyword>
<dbReference type="Gene3D" id="3.40.50.300">
    <property type="entry name" value="P-loop containing nucleotide triphosphate hydrolases"/>
    <property type="match status" value="2"/>
</dbReference>
<keyword evidence="4" id="KW-0143">Chaperone</keyword>
<evidence type="ECO:0000256" key="3">
    <source>
        <dbReference type="ARBA" id="ARBA00022840"/>
    </source>
</evidence>
<dbReference type="Pfam" id="PF00004">
    <property type="entry name" value="AAA"/>
    <property type="match status" value="1"/>
</dbReference>
<feature type="domain" description="AAA+ ATPase" evidence="5">
    <location>
        <begin position="48"/>
        <end position="329"/>
    </location>
</feature>
<reference evidence="7 8" key="1">
    <citation type="submission" date="2016-07" db="EMBL/GenBank/DDBJ databases">
        <title>Comparative genomics of the Campylobacter concisus group.</title>
        <authorList>
            <person name="Miller W.G."/>
            <person name="Yee E."/>
            <person name="Chapman M.H."/>
            <person name="Huynh S."/>
            <person name="Bono J.L."/>
            <person name="On S.L.W."/>
            <person name="StLeger J."/>
            <person name="Foster G."/>
            <person name="Parker C.T."/>
        </authorList>
    </citation>
    <scope>NUCLEOTIDE SEQUENCE [LARGE SCALE GENOMIC DNA]</scope>
    <source>
        <strain evidence="7 8">CCUG 21559</strain>
    </source>
</reference>
<keyword evidence="3" id="KW-0067">ATP-binding</keyword>
<dbReference type="InterPro" id="IPR027417">
    <property type="entry name" value="P-loop_NTPase"/>
</dbReference>
<dbReference type="RefSeq" id="WP_171994010.1">
    <property type="nucleotide sequence ID" value="NZ_CP012542.1"/>
</dbReference>
<sequence length="440" mass="49718">MNMTPRQIVDFLDDYVIGQKDAKKIIAIALRNRYRRMKLEKEIQDDIMPKNILMIGSTGVGKTEIARRLSKMMGLPFVKVEASKYTEVGFVGRDVESMVRDLVMASFNLVKSEQSEKNQDKINAYIEDKIIKKLLPPLPKGASDEKMADYERSYEKMVAKFQNGDLDDLNIEIEIQQNALDTNSNMPPDMAQMQESFIKIIGITNKSVKKEMKVKDAKKALQAEANEKILNIEDIKTEALRRAENEGIIFIDEIDKVAVSSGNSGRQDPSKEGVQRDLLPIVEGSLVNTKFGNIKTDHILFIAAGAFHISKPSDLIPELQGRFPLRVELSSLDEKALYAILTQPKNSLLKQYTALLKTENVELKFDDEAIREIARIAQNANESMEDIGARRLHTVIERVIEDISFEASEKSGESIVVTADLVRERLNDVVKDQDLARYIL</sequence>
<dbReference type="Pfam" id="PF07724">
    <property type="entry name" value="AAA_2"/>
    <property type="match status" value="1"/>
</dbReference>
<dbReference type="PANTHER" id="PTHR48102">
    <property type="entry name" value="ATP-DEPENDENT CLP PROTEASE ATP-BINDING SUBUNIT CLPX-LIKE, MITOCHONDRIAL-RELATED"/>
    <property type="match status" value="1"/>
</dbReference>
<dbReference type="InterPro" id="IPR050052">
    <property type="entry name" value="ATP-dep_Clp_protease_ClpX"/>
</dbReference>
<evidence type="ECO:0000313" key="7">
    <source>
        <dbReference type="EMBL" id="QCD45210.1"/>
    </source>
</evidence>
<dbReference type="Proteomes" id="UP000503264">
    <property type="component" value="Chromosome"/>
</dbReference>
<dbReference type="EC" id="3.4.25.2" evidence="7"/>
<dbReference type="InterPro" id="IPR019489">
    <property type="entry name" value="Clp_ATPase_C"/>
</dbReference>
<dbReference type="GO" id="GO:0016887">
    <property type="term" value="F:ATP hydrolysis activity"/>
    <property type="evidence" value="ECO:0007669"/>
    <property type="project" value="InterPro"/>
</dbReference>
<evidence type="ECO:0000256" key="1">
    <source>
        <dbReference type="ARBA" id="ARBA00009771"/>
    </source>
</evidence>
<dbReference type="SMART" id="SM00382">
    <property type="entry name" value="AAA"/>
    <property type="match status" value="1"/>
</dbReference>
<dbReference type="NCBIfam" id="NF003544">
    <property type="entry name" value="PRK05201.1"/>
    <property type="match status" value="1"/>
</dbReference>
<keyword evidence="2" id="KW-0547">Nucleotide-binding</keyword>
<evidence type="ECO:0000259" key="6">
    <source>
        <dbReference type="SMART" id="SM01086"/>
    </source>
</evidence>
<evidence type="ECO:0000256" key="2">
    <source>
        <dbReference type="ARBA" id="ARBA00022741"/>
    </source>
</evidence>
<evidence type="ECO:0000259" key="5">
    <source>
        <dbReference type="SMART" id="SM00382"/>
    </source>
</evidence>
<evidence type="ECO:0000256" key="4">
    <source>
        <dbReference type="ARBA" id="ARBA00023186"/>
    </source>
</evidence>
<proteinExistence type="inferred from homology"/>
<dbReference type="SMART" id="SM01086">
    <property type="entry name" value="ClpB_D2-small"/>
    <property type="match status" value="1"/>
</dbReference>
<keyword evidence="7" id="KW-0346">Stress response</keyword>
<dbReference type="InterPro" id="IPR004491">
    <property type="entry name" value="HslU"/>
</dbReference>
<dbReference type="Gene3D" id="1.10.8.60">
    <property type="match status" value="1"/>
</dbReference>
<dbReference type="InterPro" id="IPR003593">
    <property type="entry name" value="AAA+_ATPase"/>
</dbReference>
<dbReference type="PANTHER" id="PTHR48102:SF3">
    <property type="entry name" value="ATP-DEPENDENT PROTEASE ATPASE SUBUNIT HSLU"/>
    <property type="match status" value="1"/>
</dbReference>
<dbReference type="NCBIfam" id="TIGR00390">
    <property type="entry name" value="hslU"/>
    <property type="match status" value="1"/>
</dbReference>
<dbReference type="GO" id="GO:0005524">
    <property type="term" value="F:ATP binding"/>
    <property type="evidence" value="ECO:0007669"/>
    <property type="project" value="UniProtKB-KW"/>
</dbReference>
<dbReference type="SUPFAM" id="SSF52540">
    <property type="entry name" value="P-loop containing nucleoside triphosphate hydrolases"/>
    <property type="match status" value="1"/>
</dbReference>
<dbReference type="GO" id="GO:0008233">
    <property type="term" value="F:peptidase activity"/>
    <property type="evidence" value="ECO:0007669"/>
    <property type="project" value="InterPro"/>
</dbReference>
<dbReference type="GO" id="GO:0051603">
    <property type="term" value="P:proteolysis involved in protein catabolic process"/>
    <property type="evidence" value="ECO:0007669"/>
    <property type="project" value="TreeGrafter"/>
</dbReference>